<keyword evidence="1" id="KW-0479">Metal-binding</keyword>
<dbReference type="AlphaFoldDB" id="A0AAP0HUI3"/>
<dbReference type="SUPFAM" id="SSF57850">
    <property type="entry name" value="RING/U-box"/>
    <property type="match status" value="1"/>
</dbReference>
<feature type="domain" description="RING-type" evidence="3">
    <location>
        <begin position="147"/>
        <end position="193"/>
    </location>
</feature>
<keyword evidence="5" id="KW-1185">Reference proteome</keyword>
<feature type="compositionally biased region" description="Basic and acidic residues" evidence="2">
    <location>
        <begin position="215"/>
        <end position="229"/>
    </location>
</feature>
<organism evidence="4 5">
    <name type="scientific">Stephania japonica</name>
    <dbReference type="NCBI Taxonomy" id="461633"/>
    <lineage>
        <taxon>Eukaryota</taxon>
        <taxon>Viridiplantae</taxon>
        <taxon>Streptophyta</taxon>
        <taxon>Embryophyta</taxon>
        <taxon>Tracheophyta</taxon>
        <taxon>Spermatophyta</taxon>
        <taxon>Magnoliopsida</taxon>
        <taxon>Ranunculales</taxon>
        <taxon>Menispermaceae</taxon>
        <taxon>Menispermoideae</taxon>
        <taxon>Cissampelideae</taxon>
        <taxon>Stephania</taxon>
    </lineage>
</organism>
<dbReference type="PANTHER" id="PTHR10579:SF55">
    <property type="entry name" value="E3 UBIQUITIN-PROTEIN LIGASE WAV3"/>
    <property type="match status" value="1"/>
</dbReference>
<evidence type="ECO:0000256" key="2">
    <source>
        <dbReference type="SAM" id="MobiDB-lite"/>
    </source>
</evidence>
<feature type="compositionally biased region" description="Low complexity" evidence="2">
    <location>
        <begin position="31"/>
        <end position="43"/>
    </location>
</feature>
<keyword evidence="1" id="KW-0863">Zinc-finger</keyword>
<dbReference type="InterPro" id="IPR001841">
    <property type="entry name" value="Znf_RING"/>
</dbReference>
<proteinExistence type="predicted"/>
<comment type="caution">
    <text evidence="4">The sequence shown here is derived from an EMBL/GenBank/DDBJ whole genome shotgun (WGS) entry which is preliminary data.</text>
</comment>
<accession>A0AAP0HUI3</accession>
<dbReference type="PROSITE" id="PS50089">
    <property type="entry name" value="ZF_RING_2"/>
    <property type="match status" value="1"/>
</dbReference>
<dbReference type="Proteomes" id="UP001417504">
    <property type="component" value="Unassembled WGS sequence"/>
</dbReference>
<gene>
    <name evidence="4" type="ORF">Sjap_022548</name>
</gene>
<sequence>MGWRRAFCTTIPREPEESSASSETTHINNKQQQQQQQSSSPSPRIRSKFGFLSSSHSTPSTPRLRTSQQPPLSSQSLRCRAPTPPPSQPSTATDDESPRLLHCKTTTSSCGSIKSPRLFSSTPSSPRSPARFSLFKPTLARFSKSNCGICVQSVKTGQGMAIFTAECSHAFHFPCIAAHVKKQGGSLVCPVCNLNWKQVPLLALHKNHNNVDNASPRDPKPDSPKKIYNDDEPLLSPTSAAAAAAARFDSIPEVDEDQEIEEFQGFFVDPALTAKIESSTPNPNPNPKPMSRTTVDVKMLSVAAVVSAGRTHETYAVVLKVKAPPPPPLLDPSRRAPIDLVAVLDSGGSMTGAKLQMLKRAMRLVVSSLSAADRLSGRRRPPRLRAAAAGHSSSAAAAEALKKATKVLEDRRHRNPVATVMLLSDGSSAAAASAGPRHKSSTIKTTGTRFSHLEIPVHEHGFSGGVGGEPAEDAFAKCVGSLLSVAVRELRLQLGFSSGSAEVMAVYSCTGRPSALGSGSVRLGDLYSEEERELLVELRVPVVPVGAQHVMCVRCCYKDPVSQEVVYGKEHALLVPRPHAVRSNDPKIERLRNYFVTTRAVAEARRLVEHGHDLANAHQLLGSARALIVQAQSDEDLEVLDGELKVLRQRHMMEIQRRRTNVEGLNHHYHHQNQYQYQYHHHVDENGEPLTPTSAWRAAEQLAKVAIMRKSMNRVSDLHGFENARF</sequence>
<evidence type="ECO:0000313" key="4">
    <source>
        <dbReference type="EMBL" id="KAK9097051.1"/>
    </source>
</evidence>
<dbReference type="Pfam" id="PF25243">
    <property type="entry name" value="WAV3_C"/>
    <property type="match status" value="1"/>
</dbReference>
<reference evidence="4 5" key="1">
    <citation type="submission" date="2024-01" db="EMBL/GenBank/DDBJ databases">
        <title>Genome assemblies of Stephania.</title>
        <authorList>
            <person name="Yang L."/>
        </authorList>
    </citation>
    <scope>NUCLEOTIDE SEQUENCE [LARGE SCALE GENOMIC DNA]</scope>
    <source>
        <strain evidence="4">QJT</strain>
        <tissue evidence="4">Leaf</tissue>
    </source>
</reference>
<dbReference type="PANTHER" id="PTHR10579">
    <property type="entry name" value="CALCIUM-ACTIVATED CHLORIDE CHANNEL REGULATOR"/>
    <property type="match status" value="1"/>
</dbReference>
<dbReference type="InterPro" id="IPR051266">
    <property type="entry name" value="CLCR"/>
</dbReference>
<dbReference type="EMBL" id="JBBNAE010000009">
    <property type="protein sequence ID" value="KAK9097051.1"/>
    <property type="molecule type" value="Genomic_DNA"/>
</dbReference>
<feature type="compositionally biased region" description="Low complexity" evidence="2">
    <location>
        <begin position="67"/>
        <end position="77"/>
    </location>
</feature>
<evidence type="ECO:0000259" key="3">
    <source>
        <dbReference type="PROSITE" id="PS50089"/>
    </source>
</evidence>
<dbReference type="InterPro" id="IPR013083">
    <property type="entry name" value="Znf_RING/FYVE/PHD"/>
</dbReference>
<dbReference type="SMART" id="SM00184">
    <property type="entry name" value="RING"/>
    <property type="match status" value="1"/>
</dbReference>
<name>A0AAP0HUI3_9MAGN</name>
<feature type="compositionally biased region" description="Polar residues" evidence="2">
    <location>
        <begin position="52"/>
        <end position="66"/>
    </location>
</feature>
<dbReference type="Pfam" id="PF17123">
    <property type="entry name" value="zf-RING_11"/>
    <property type="match status" value="1"/>
</dbReference>
<protein>
    <recommendedName>
        <fullName evidence="3">RING-type domain-containing protein</fullName>
    </recommendedName>
</protein>
<dbReference type="GO" id="GO:0008270">
    <property type="term" value="F:zinc ion binding"/>
    <property type="evidence" value="ECO:0007669"/>
    <property type="project" value="UniProtKB-KW"/>
</dbReference>
<evidence type="ECO:0000313" key="5">
    <source>
        <dbReference type="Proteomes" id="UP001417504"/>
    </source>
</evidence>
<keyword evidence="1" id="KW-0862">Zinc</keyword>
<dbReference type="InterPro" id="IPR036465">
    <property type="entry name" value="vWFA_dom_sf"/>
</dbReference>
<dbReference type="Gene3D" id="3.30.40.10">
    <property type="entry name" value="Zinc/RING finger domain, C3HC4 (zinc finger)"/>
    <property type="match status" value="1"/>
</dbReference>
<feature type="region of interest" description="Disordered" evidence="2">
    <location>
        <begin position="1"/>
        <end position="128"/>
    </location>
</feature>
<evidence type="ECO:0000256" key="1">
    <source>
        <dbReference type="PROSITE-ProRule" id="PRU00175"/>
    </source>
</evidence>
<feature type="compositionally biased region" description="Low complexity" evidence="2">
    <location>
        <begin position="115"/>
        <end position="128"/>
    </location>
</feature>
<feature type="region of interest" description="Disordered" evidence="2">
    <location>
        <begin position="208"/>
        <end position="233"/>
    </location>
</feature>
<dbReference type="SUPFAM" id="SSF53300">
    <property type="entry name" value="vWA-like"/>
    <property type="match status" value="1"/>
</dbReference>
<dbReference type="InterPro" id="IPR057427">
    <property type="entry name" value="WAV3_C"/>
</dbReference>